<evidence type="ECO:0000313" key="1">
    <source>
        <dbReference type="EMBL" id="KAL1618982.1"/>
    </source>
</evidence>
<dbReference type="EMBL" id="JAJVDC020000196">
    <property type="protein sequence ID" value="KAL1618982.1"/>
    <property type="molecule type" value="Genomic_DNA"/>
</dbReference>
<evidence type="ECO:0000313" key="2">
    <source>
        <dbReference type="Proteomes" id="UP001521116"/>
    </source>
</evidence>
<proteinExistence type="predicted"/>
<gene>
    <name evidence="1" type="ORF">SLS56_010300</name>
</gene>
<name>A0ABR3SEV8_9PEZI</name>
<organism evidence="1 2">
    <name type="scientific">Neofusicoccum ribis</name>
    <dbReference type="NCBI Taxonomy" id="45134"/>
    <lineage>
        <taxon>Eukaryota</taxon>
        <taxon>Fungi</taxon>
        <taxon>Dikarya</taxon>
        <taxon>Ascomycota</taxon>
        <taxon>Pezizomycotina</taxon>
        <taxon>Dothideomycetes</taxon>
        <taxon>Dothideomycetes incertae sedis</taxon>
        <taxon>Botryosphaeriales</taxon>
        <taxon>Botryosphaeriaceae</taxon>
        <taxon>Neofusicoccum</taxon>
    </lineage>
</organism>
<comment type="caution">
    <text evidence="1">The sequence shown here is derived from an EMBL/GenBank/DDBJ whole genome shotgun (WGS) entry which is preliminary data.</text>
</comment>
<accession>A0ABR3SEV8</accession>
<dbReference type="Proteomes" id="UP001521116">
    <property type="component" value="Unassembled WGS sequence"/>
</dbReference>
<sequence length="86" mass="9628">MASKSTPFPDAPIIAVILKEYDERDFDSSSDALAEWLNKRWRKSGYQIDAEVVHQVLLCNGRQALAAQGDSKDGVFSRTFADFFGK</sequence>
<keyword evidence="2" id="KW-1185">Reference proteome</keyword>
<reference evidence="1 2" key="1">
    <citation type="submission" date="2024-02" db="EMBL/GenBank/DDBJ databases">
        <title>De novo assembly and annotation of 12 fungi associated with fruit tree decline syndrome in Ontario, Canada.</title>
        <authorList>
            <person name="Sulman M."/>
            <person name="Ellouze W."/>
            <person name="Ilyukhin E."/>
        </authorList>
    </citation>
    <scope>NUCLEOTIDE SEQUENCE [LARGE SCALE GENOMIC DNA]</scope>
    <source>
        <strain evidence="1 2">M1-105</strain>
    </source>
</reference>
<protein>
    <submittedName>
        <fullName evidence="1">Uncharacterized protein</fullName>
    </submittedName>
</protein>